<feature type="compositionally biased region" description="Polar residues" evidence="23">
    <location>
        <begin position="20"/>
        <end position="35"/>
    </location>
</feature>
<dbReference type="FunFam" id="3.40.1110.10:FF:000039">
    <property type="entry name" value="Sodium P-type ATPase"/>
    <property type="match status" value="1"/>
</dbReference>
<evidence type="ECO:0000256" key="22">
    <source>
        <dbReference type="ARBA" id="ARBA00049499"/>
    </source>
</evidence>
<dbReference type="Pfam" id="PF00122">
    <property type="entry name" value="E1-E2_ATPase"/>
    <property type="match status" value="1"/>
</dbReference>
<dbReference type="InterPro" id="IPR001757">
    <property type="entry name" value="P_typ_ATPase"/>
</dbReference>
<dbReference type="SFLD" id="SFLDS00003">
    <property type="entry name" value="Haloacid_Dehalogenase"/>
    <property type="match status" value="1"/>
</dbReference>
<feature type="region of interest" description="Disordered" evidence="23">
    <location>
        <begin position="1"/>
        <end position="51"/>
    </location>
</feature>
<dbReference type="Gene3D" id="3.40.1110.10">
    <property type="entry name" value="Calcium-transporting ATPase, cytoplasmic domain N"/>
    <property type="match status" value="1"/>
</dbReference>
<dbReference type="NCBIfam" id="TIGR01494">
    <property type="entry name" value="ATPase_P-type"/>
    <property type="match status" value="2"/>
</dbReference>
<comment type="subcellular location">
    <subcellularLocation>
        <location evidence="2">Cell membrane</location>
        <topology evidence="2">Multi-pass membrane protein</topology>
    </subcellularLocation>
</comment>
<dbReference type="RefSeq" id="XP_049181123.1">
    <property type="nucleotide sequence ID" value="XM_049322989.1"/>
</dbReference>
<evidence type="ECO:0000256" key="8">
    <source>
        <dbReference type="ARBA" id="ARBA00022723"/>
    </source>
</evidence>
<keyword evidence="16" id="KW-0406">Ion transport</keyword>
<evidence type="ECO:0000259" key="25">
    <source>
        <dbReference type="SMART" id="SM00831"/>
    </source>
</evidence>
<evidence type="ECO:0000256" key="20">
    <source>
        <dbReference type="ARBA" id="ARBA00035029"/>
    </source>
</evidence>
<dbReference type="AlphaFoldDB" id="A0AAI9WYQ2"/>
<dbReference type="InterPro" id="IPR006414">
    <property type="entry name" value="P-type_ATPase_IID"/>
</dbReference>
<keyword evidence="18" id="KW-0739">Sodium transport</keyword>
<dbReference type="FunFam" id="3.40.50.1000:FF:000047">
    <property type="entry name" value="Sodium P-type ATPase"/>
    <property type="match status" value="1"/>
</dbReference>
<evidence type="ECO:0000256" key="19">
    <source>
        <dbReference type="ARBA" id="ARBA00035017"/>
    </source>
</evidence>
<feature type="domain" description="Cation-transporting P-type ATPase N-terminal" evidence="25">
    <location>
        <begin position="60"/>
        <end position="134"/>
    </location>
</feature>
<evidence type="ECO:0000256" key="7">
    <source>
        <dbReference type="ARBA" id="ARBA00022692"/>
    </source>
</evidence>
<proteinExistence type="inferred from homology"/>
<evidence type="ECO:0000256" key="3">
    <source>
        <dbReference type="ARBA" id="ARBA00022448"/>
    </source>
</evidence>
<dbReference type="GeneID" id="73379442"/>
<dbReference type="Gene3D" id="1.20.1110.10">
    <property type="entry name" value="Calcium-transporting ATPase, transmembrane domain"/>
    <property type="match status" value="2"/>
</dbReference>
<evidence type="ECO:0000256" key="15">
    <source>
        <dbReference type="ARBA" id="ARBA00023053"/>
    </source>
</evidence>
<comment type="catalytic activity">
    <reaction evidence="21">
        <text>K(+)(in) + ATP + H2O = K(+)(out) + ADP + phosphate + H(+)</text>
        <dbReference type="Rhea" id="RHEA:75815"/>
        <dbReference type="ChEBI" id="CHEBI:15377"/>
        <dbReference type="ChEBI" id="CHEBI:15378"/>
        <dbReference type="ChEBI" id="CHEBI:29103"/>
        <dbReference type="ChEBI" id="CHEBI:30616"/>
        <dbReference type="ChEBI" id="CHEBI:43474"/>
        <dbReference type="ChEBI" id="CHEBI:456216"/>
    </reaction>
</comment>
<gene>
    <name evidence="26" type="ORF">KGF56_001825</name>
</gene>
<reference evidence="26" key="1">
    <citation type="journal article" date="2022" name="DNA Res.">
        <title>Genome analysis of five recently described species of the CUG-Ser clade uncovers Candida theae as a new hybrid lineage with pathogenic potential in the Candida parapsilosis species complex.</title>
        <authorList>
            <person name="Mixao V."/>
            <person name="Del Olmo V."/>
            <person name="Hegedusova E."/>
            <person name="Saus E."/>
            <person name="Pryszcz L."/>
            <person name="Cillingova A."/>
            <person name="Nosek J."/>
            <person name="Gabaldon T."/>
        </authorList>
    </citation>
    <scope>NUCLEOTIDE SEQUENCE</scope>
    <source>
        <strain evidence="26">CBS 10844</strain>
    </source>
</reference>
<keyword evidence="4" id="KW-1003">Cell membrane</keyword>
<comment type="catalytic activity">
    <reaction evidence="22">
        <text>Na(+)(in) + ATP + H2O = Na(+)(out) + ADP + phosphate + H(+)</text>
        <dbReference type="Rhea" id="RHEA:14633"/>
        <dbReference type="ChEBI" id="CHEBI:15377"/>
        <dbReference type="ChEBI" id="CHEBI:15378"/>
        <dbReference type="ChEBI" id="CHEBI:29101"/>
        <dbReference type="ChEBI" id="CHEBI:30616"/>
        <dbReference type="ChEBI" id="CHEBI:43474"/>
        <dbReference type="ChEBI" id="CHEBI:456216"/>
        <dbReference type="EC" id="7.2.2.3"/>
    </reaction>
    <physiologicalReaction direction="left-to-right" evidence="22">
        <dbReference type="Rhea" id="RHEA:14634"/>
    </physiologicalReaction>
</comment>
<dbReference type="FunFam" id="1.20.1110.10:FF:000015">
    <property type="entry name" value="Sodium ion P-type ATPase"/>
    <property type="match status" value="1"/>
</dbReference>
<keyword evidence="5" id="KW-0633">Potassium transport</keyword>
<dbReference type="InterPro" id="IPR006068">
    <property type="entry name" value="ATPase_P-typ_cation-transptr_C"/>
</dbReference>
<keyword evidence="14 24" id="KW-1133">Transmembrane helix</keyword>
<dbReference type="PROSITE" id="PS00154">
    <property type="entry name" value="ATPASE_E1_E2"/>
    <property type="match status" value="1"/>
</dbReference>
<comment type="cofactor">
    <cofactor evidence="1">
        <name>Mg(2+)</name>
        <dbReference type="ChEBI" id="CHEBI:18420"/>
    </cofactor>
</comment>
<dbReference type="Proteomes" id="UP001202479">
    <property type="component" value="Unassembled WGS sequence"/>
</dbReference>
<keyword evidence="17 24" id="KW-0472">Membrane</keyword>
<evidence type="ECO:0000256" key="4">
    <source>
        <dbReference type="ARBA" id="ARBA00022475"/>
    </source>
</evidence>
<dbReference type="SFLD" id="SFLDF00027">
    <property type="entry name" value="p-type_atpase"/>
    <property type="match status" value="1"/>
</dbReference>
<evidence type="ECO:0000256" key="13">
    <source>
        <dbReference type="ARBA" id="ARBA00022967"/>
    </source>
</evidence>
<keyword evidence="13" id="KW-1278">Translocase</keyword>
<feature type="transmembrane region" description="Helical" evidence="24">
    <location>
        <begin position="1007"/>
        <end position="1028"/>
    </location>
</feature>
<dbReference type="SUPFAM" id="SSF56784">
    <property type="entry name" value="HAD-like"/>
    <property type="match status" value="1"/>
</dbReference>
<dbReference type="GO" id="GO:0005524">
    <property type="term" value="F:ATP binding"/>
    <property type="evidence" value="ECO:0007669"/>
    <property type="project" value="UniProtKB-KW"/>
</dbReference>
<evidence type="ECO:0000313" key="26">
    <source>
        <dbReference type="EMBL" id="KAI3405378.1"/>
    </source>
</evidence>
<sequence>MSSDKESNSIEAEAKKRTNTESTFSEISVMENQEQSSSFESTSEAKKSTQSRNDLLSTNLYYRQTIEDVAKHFSTSLIDGLSEHEANDRFQQYGANSLGDDAKISYTKILAHQVFNAMILVLIISMIIALAIKDWISGGVIGFVVGINIVVGFVQEVKAEKTMGSLRNLSSPTARVTRNGDDFTVPAEQVVPGDIVHIKVGDTVPADLRLIDSMNLETDEALLTGESLPVQKNSEIVYNDYSVDIPVGDRLNLVYSSSIVSKGRGTGIAYGTGLDTEIGKIAQSLRGNIGIIRKVDKSNGKPKKREYGRAFFGTIYDIIGNVLGITVGTPLQRKLSWLAIFLFWVAVIFAIVVMGSQKMIVNKEVAIYAICVALSMIPSALIVVLTITMAVGAQVMVSKHVIVRKLDSLEALGGINDICSDKTGTLTQGKMIAKKVWLPNLGTLDVQNSNEPYNPTIGDVKFAPYSPYFIKETDEEIDFNKPYPNDPMPKIMDQWLLTATLANIATVNQSKDEESGELVWKAHGDATEIAIQVFTTRLNYGRDTLVGNFEHLDEFPFDSSIKRMSAVYKDKATGVTTVYTKGAVERILPLCDYWYGEGTDDSQELKDFTQQDIQLIEENTAALSSQGLRVLAFATRTLDENNLEYENRDEVEQHLTFLGLVGIYDPPRVETAGSVKLCHKAGINVHMLTGDHPGTAKAIAQEVGILPSNLYHYSKDVVKVMVMTASEFDVLSDEEIDNLPVLPLVIARCAPQTKVRMIDALHRRKKFAAMTGDGVNDSPSLKKADVGIAMGLNGSDVAKDASDIVLTDDNFASILNAIEEGRRMSANIQKFVLQLLAENVAQALYLMIGLAFMDETGFSVFPLSPVEVLWILVVTSCFPAMGLGQERASDDILEKPPNNQIFTTEVIIDMLAYGFWMACSCLLCFVVIVYGHGNGDLGYDCNSMDANTDVCDLVFRGRSASFANMTWCALILAWECIHESNSLFYMRQETDNPWWKQTAIDLWSNQFLFWSVLGGFVTVFPVVYIPVINTKVFLHKGISWEWGVAFGCTVLFLLGAEAWKWAKRVFSRKRISKKAKNPEYELERDDPFQRYASFSRSGTIDNMKRLV</sequence>
<feature type="transmembrane region" description="Helical" evidence="24">
    <location>
        <begin position="114"/>
        <end position="132"/>
    </location>
</feature>
<accession>A0AAI9WYQ2</accession>
<keyword evidence="8" id="KW-0479">Metal-binding</keyword>
<keyword evidence="3" id="KW-0813">Transport</keyword>
<comment type="similarity">
    <text evidence="19">Belongs to the cation transport ATPase (P-type) (TC 3.A.3) family. Type IID subfamily.</text>
</comment>
<dbReference type="GO" id="GO:0006813">
    <property type="term" value="P:potassium ion transport"/>
    <property type="evidence" value="ECO:0007669"/>
    <property type="project" value="UniProtKB-KW"/>
</dbReference>
<evidence type="ECO:0000256" key="10">
    <source>
        <dbReference type="ARBA" id="ARBA00022840"/>
    </source>
</evidence>
<evidence type="ECO:0000256" key="5">
    <source>
        <dbReference type="ARBA" id="ARBA00022538"/>
    </source>
</evidence>
<dbReference type="Pfam" id="PF00689">
    <property type="entry name" value="Cation_ATPase_C"/>
    <property type="match status" value="1"/>
</dbReference>
<evidence type="ECO:0000256" key="9">
    <source>
        <dbReference type="ARBA" id="ARBA00022741"/>
    </source>
</evidence>
<keyword evidence="27" id="KW-1185">Reference proteome</keyword>
<dbReference type="GO" id="GO:0030003">
    <property type="term" value="P:intracellular monoatomic cation homeostasis"/>
    <property type="evidence" value="ECO:0007669"/>
    <property type="project" value="UniProtKB-ARBA"/>
</dbReference>
<dbReference type="InterPro" id="IPR036412">
    <property type="entry name" value="HAD-like_sf"/>
</dbReference>
<feature type="transmembrane region" description="Helical" evidence="24">
    <location>
        <begin position="906"/>
        <end position="930"/>
    </location>
</feature>
<dbReference type="NCBIfam" id="TIGR01523">
    <property type="entry name" value="ATPase-IID_K-Na"/>
    <property type="match status" value="1"/>
</dbReference>
<dbReference type="InterPro" id="IPR018303">
    <property type="entry name" value="ATPase_P-typ_P_site"/>
</dbReference>
<dbReference type="GO" id="GO:0008554">
    <property type="term" value="F:P-type sodium transporter activity"/>
    <property type="evidence" value="ECO:0007669"/>
    <property type="project" value="UniProtKB-EC"/>
</dbReference>
<keyword evidence="15" id="KW-0915">Sodium</keyword>
<feature type="transmembrane region" description="Helical" evidence="24">
    <location>
        <begin position="1040"/>
        <end position="1059"/>
    </location>
</feature>
<dbReference type="Pfam" id="PF00690">
    <property type="entry name" value="Cation_ATPase_N"/>
    <property type="match status" value="1"/>
</dbReference>
<dbReference type="SUPFAM" id="SSF81660">
    <property type="entry name" value="Metal cation-transporting ATPase, ATP-binding domain N"/>
    <property type="match status" value="1"/>
</dbReference>
<evidence type="ECO:0000256" key="21">
    <source>
        <dbReference type="ARBA" id="ARBA00048599"/>
    </source>
</evidence>
<name>A0AAI9WYQ2_9ASCO</name>
<keyword evidence="9" id="KW-0547">Nucleotide-binding</keyword>
<feature type="transmembrane region" description="Helical" evidence="24">
    <location>
        <begin position="335"/>
        <end position="354"/>
    </location>
</feature>
<dbReference type="PANTHER" id="PTHR42861">
    <property type="entry name" value="CALCIUM-TRANSPORTING ATPASE"/>
    <property type="match status" value="1"/>
</dbReference>
<dbReference type="InterPro" id="IPR059000">
    <property type="entry name" value="ATPase_P-type_domA"/>
</dbReference>
<evidence type="ECO:0000256" key="11">
    <source>
        <dbReference type="ARBA" id="ARBA00022842"/>
    </source>
</evidence>
<keyword evidence="6" id="KW-0597">Phosphoprotein</keyword>
<dbReference type="EC" id="7.2.2.3" evidence="20"/>
<evidence type="ECO:0000256" key="14">
    <source>
        <dbReference type="ARBA" id="ARBA00022989"/>
    </source>
</evidence>
<dbReference type="FunFam" id="2.70.150.10:FF:000160">
    <property type="entry name" value="Sarcoplasmic/endoplasmic reticulum calcium ATPase 1"/>
    <property type="match status" value="1"/>
</dbReference>
<evidence type="ECO:0000256" key="12">
    <source>
        <dbReference type="ARBA" id="ARBA00022958"/>
    </source>
</evidence>
<keyword evidence="10" id="KW-0067">ATP-binding</keyword>
<evidence type="ECO:0000313" key="27">
    <source>
        <dbReference type="Proteomes" id="UP001202479"/>
    </source>
</evidence>
<dbReference type="GO" id="GO:0016887">
    <property type="term" value="F:ATP hydrolysis activity"/>
    <property type="evidence" value="ECO:0007669"/>
    <property type="project" value="InterPro"/>
</dbReference>
<dbReference type="GO" id="GO:0046872">
    <property type="term" value="F:metal ion binding"/>
    <property type="evidence" value="ECO:0007669"/>
    <property type="project" value="UniProtKB-KW"/>
</dbReference>
<evidence type="ECO:0000256" key="24">
    <source>
        <dbReference type="SAM" id="Phobius"/>
    </source>
</evidence>
<organism evidence="26 27">
    <name type="scientific">Candida oxycetoniae</name>
    <dbReference type="NCBI Taxonomy" id="497107"/>
    <lineage>
        <taxon>Eukaryota</taxon>
        <taxon>Fungi</taxon>
        <taxon>Dikarya</taxon>
        <taxon>Ascomycota</taxon>
        <taxon>Saccharomycotina</taxon>
        <taxon>Pichiomycetes</taxon>
        <taxon>Debaryomycetaceae</taxon>
        <taxon>Candida/Lodderomyces clade</taxon>
        <taxon>Candida</taxon>
    </lineage>
</organism>
<feature type="compositionally biased region" description="Basic and acidic residues" evidence="23">
    <location>
        <begin position="1"/>
        <end position="19"/>
    </location>
</feature>
<evidence type="ECO:0000256" key="17">
    <source>
        <dbReference type="ARBA" id="ARBA00023136"/>
    </source>
</evidence>
<dbReference type="EMBL" id="JAHUZD010000038">
    <property type="protein sequence ID" value="KAI3405378.1"/>
    <property type="molecule type" value="Genomic_DNA"/>
</dbReference>
<dbReference type="Gene3D" id="2.70.150.10">
    <property type="entry name" value="Calcium-transporting ATPase, cytoplasmic transduction domain A"/>
    <property type="match status" value="1"/>
</dbReference>
<keyword evidence="12" id="KW-0630">Potassium</keyword>
<dbReference type="InterPro" id="IPR004014">
    <property type="entry name" value="ATPase_P-typ_cation-transptr_N"/>
</dbReference>
<dbReference type="InterPro" id="IPR023299">
    <property type="entry name" value="ATPase_P-typ_cyto_dom_N"/>
</dbReference>
<evidence type="ECO:0000256" key="18">
    <source>
        <dbReference type="ARBA" id="ARBA00023201"/>
    </source>
</evidence>
<dbReference type="SUPFAM" id="SSF81653">
    <property type="entry name" value="Calcium ATPase, transduction domain A"/>
    <property type="match status" value="1"/>
</dbReference>
<dbReference type="InterPro" id="IPR008250">
    <property type="entry name" value="ATPase_P-typ_transduc_dom_A_sf"/>
</dbReference>
<dbReference type="PRINTS" id="PR00119">
    <property type="entry name" value="CATATPASE"/>
</dbReference>
<feature type="transmembrane region" description="Helical" evidence="24">
    <location>
        <begin position="366"/>
        <end position="397"/>
    </location>
</feature>
<keyword evidence="7 24" id="KW-0812">Transmembrane</keyword>
<feature type="transmembrane region" description="Helical" evidence="24">
    <location>
        <begin position="138"/>
        <end position="157"/>
    </location>
</feature>
<dbReference type="SMART" id="SM00831">
    <property type="entry name" value="Cation_ATPase_N"/>
    <property type="match status" value="1"/>
</dbReference>
<evidence type="ECO:0000256" key="1">
    <source>
        <dbReference type="ARBA" id="ARBA00001946"/>
    </source>
</evidence>
<dbReference type="Gene3D" id="3.40.50.1000">
    <property type="entry name" value="HAD superfamily/HAD-like"/>
    <property type="match status" value="1"/>
</dbReference>
<dbReference type="InterPro" id="IPR044492">
    <property type="entry name" value="P_typ_ATPase_HD_dom"/>
</dbReference>
<keyword evidence="11" id="KW-0460">Magnesium</keyword>
<dbReference type="SFLD" id="SFLDG00002">
    <property type="entry name" value="C1.7:_P-type_atpase_like"/>
    <property type="match status" value="1"/>
</dbReference>
<dbReference type="InterPro" id="IPR023214">
    <property type="entry name" value="HAD_sf"/>
</dbReference>
<dbReference type="Pfam" id="PF13246">
    <property type="entry name" value="Cation_ATPase"/>
    <property type="match status" value="1"/>
</dbReference>
<protein>
    <recommendedName>
        <fullName evidence="20">P-type Na(+) transporter</fullName>
        <ecNumber evidence="20">7.2.2.3</ecNumber>
    </recommendedName>
</protein>
<evidence type="ECO:0000256" key="2">
    <source>
        <dbReference type="ARBA" id="ARBA00004651"/>
    </source>
</evidence>
<dbReference type="InterPro" id="IPR023298">
    <property type="entry name" value="ATPase_P-typ_TM_dom_sf"/>
</dbReference>
<evidence type="ECO:0000256" key="23">
    <source>
        <dbReference type="SAM" id="MobiDB-lite"/>
    </source>
</evidence>
<evidence type="ECO:0000256" key="16">
    <source>
        <dbReference type="ARBA" id="ARBA00023065"/>
    </source>
</evidence>
<comment type="caution">
    <text evidence="26">The sequence shown here is derived from an EMBL/GenBank/DDBJ whole genome shotgun (WGS) entry which is preliminary data.</text>
</comment>
<dbReference type="SUPFAM" id="SSF81665">
    <property type="entry name" value="Calcium ATPase, transmembrane domain M"/>
    <property type="match status" value="1"/>
</dbReference>
<evidence type="ECO:0000256" key="6">
    <source>
        <dbReference type="ARBA" id="ARBA00022553"/>
    </source>
</evidence>
<dbReference type="GO" id="GO:0140115">
    <property type="term" value="P:export across plasma membrane"/>
    <property type="evidence" value="ECO:0007669"/>
    <property type="project" value="UniProtKB-ARBA"/>
</dbReference>
<dbReference type="GO" id="GO:0005886">
    <property type="term" value="C:plasma membrane"/>
    <property type="evidence" value="ECO:0007669"/>
    <property type="project" value="UniProtKB-SubCell"/>
</dbReference>